<dbReference type="SMR" id="A0A061B7F3"/>
<dbReference type="SUPFAM" id="SSF51735">
    <property type="entry name" value="NAD(P)-binding Rossmann-fold domains"/>
    <property type="match status" value="1"/>
</dbReference>
<evidence type="ECO:0000313" key="2">
    <source>
        <dbReference type="EMBL" id="CDR45835.1"/>
    </source>
</evidence>
<dbReference type="PANTHER" id="PTHR15020:SF50">
    <property type="entry name" value="UPF0659 PROTEIN YMR090W"/>
    <property type="match status" value="1"/>
</dbReference>
<organism evidence="2">
    <name type="scientific">Cyberlindnera fabianii</name>
    <name type="common">Yeast</name>
    <name type="synonym">Hansenula fabianii</name>
    <dbReference type="NCBI Taxonomy" id="36022"/>
    <lineage>
        <taxon>Eukaryota</taxon>
        <taxon>Fungi</taxon>
        <taxon>Dikarya</taxon>
        <taxon>Ascomycota</taxon>
        <taxon>Saccharomycotina</taxon>
        <taxon>Saccharomycetes</taxon>
        <taxon>Phaffomycetales</taxon>
        <taxon>Phaffomycetaceae</taxon>
        <taxon>Cyberlindnera</taxon>
    </lineage>
</organism>
<dbReference type="EMBL" id="LK052905">
    <property type="protein sequence ID" value="CDR45835.1"/>
    <property type="molecule type" value="Genomic_DNA"/>
</dbReference>
<reference evidence="4" key="2">
    <citation type="journal article" date="2017" name="Genome Announc.">
        <title>Genome sequences of Cyberlindnera fabianii 65, Pichia kudriavzevii 129, and Saccharomyces cerevisiae 131 isolated from fermented masau fruits in Zimbabwe.</title>
        <authorList>
            <person name="van Rijswijck I.M.H."/>
            <person name="Derks M.F.L."/>
            <person name="Abee T."/>
            <person name="de Ridder D."/>
            <person name="Smid E.J."/>
        </authorList>
    </citation>
    <scope>NUCLEOTIDE SEQUENCE [LARGE SCALE GENOMIC DNA]</scope>
    <source>
        <strain evidence="4">65</strain>
    </source>
</reference>
<dbReference type="PANTHER" id="PTHR15020">
    <property type="entry name" value="FLAVIN REDUCTASE-RELATED"/>
    <property type="match status" value="1"/>
</dbReference>
<dbReference type="Proteomes" id="UP000189513">
    <property type="component" value="Unassembled WGS sequence"/>
</dbReference>
<dbReference type="Pfam" id="PF13460">
    <property type="entry name" value="NAD_binding_10"/>
    <property type="match status" value="1"/>
</dbReference>
<evidence type="ECO:0000313" key="4">
    <source>
        <dbReference type="Proteomes" id="UP000189513"/>
    </source>
</evidence>
<dbReference type="EMBL" id="MPUK01000001">
    <property type="protein sequence ID" value="ONH69590.1"/>
    <property type="molecule type" value="Genomic_DNA"/>
</dbReference>
<dbReference type="AlphaFoldDB" id="A0A061B7F3"/>
<feature type="domain" description="NAD(P)-binding" evidence="1">
    <location>
        <begin position="9"/>
        <end position="207"/>
    </location>
</feature>
<dbReference type="Gene3D" id="3.40.50.720">
    <property type="entry name" value="NAD(P)-binding Rossmann-like Domain"/>
    <property type="match status" value="1"/>
</dbReference>
<reference evidence="2" key="1">
    <citation type="journal article" date="2014" name="Genome Announc.">
        <title>Genome sequence of the yeast Cyberlindnera fabianii (Hansenula fabianii).</title>
        <authorList>
            <person name="Freel K.C."/>
            <person name="Sarilar V."/>
            <person name="Neuveglise C."/>
            <person name="Devillers H."/>
            <person name="Friedrich A."/>
            <person name="Schacherer J."/>
        </authorList>
    </citation>
    <scope>NUCLEOTIDE SEQUENCE</scope>
    <source>
        <strain evidence="2">YJS4271</strain>
    </source>
</reference>
<reference evidence="3" key="3">
    <citation type="submission" date="2017-01" db="EMBL/GenBank/DDBJ databases">
        <authorList>
            <person name="Mah S.A."/>
            <person name="Swanson W.J."/>
            <person name="Moy G.W."/>
            <person name="Vacquier V.D."/>
        </authorList>
    </citation>
    <scope>NUCLEOTIDE SEQUENCE [LARGE SCALE GENOMIC DNA]</scope>
    <source>
        <strain evidence="3">65</strain>
    </source>
</reference>
<gene>
    <name evidence="3" type="ORF">BON22_0860</name>
    <name evidence="2" type="ORF">CYFA0S_20e00716g</name>
</gene>
<dbReference type="CDD" id="cd05243">
    <property type="entry name" value="SDR_a5"/>
    <property type="match status" value="1"/>
</dbReference>
<name>A0A061B7F3_CYBFA</name>
<accession>A0A061B7F3</accession>
<dbReference type="InterPro" id="IPR036291">
    <property type="entry name" value="NAD(P)-bd_dom_sf"/>
</dbReference>
<sequence length="233" mass="25226">MSTKLAVIGANGKVASLLIKRLAQLKSEFDTTAFIRNSDQAPKFESLGIKHSTDIDITNTSLKSVTQTLKGFDAVVFSAGSGGKDLDTTFTVDLDGAVKVAEAVKANNIKKFILVSAIKADDRDFWWSSSLRSYYIAKKYADDVIKTLDIDWTILQPGWLLDIESIGKIKDPSSINAYTETINIGTDSAKISVPRDDVAIAIIESLRSSNSAKKVIPLISGDIPIAEAIKSLK</sequence>
<evidence type="ECO:0000313" key="3">
    <source>
        <dbReference type="EMBL" id="ONH69590.1"/>
    </source>
</evidence>
<keyword evidence="4" id="KW-1185">Reference proteome</keyword>
<dbReference type="OrthoDB" id="10254604at2759"/>
<dbReference type="InterPro" id="IPR016040">
    <property type="entry name" value="NAD(P)-bd_dom"/>
</dbReference>
<dbReference type="OMA" id="YFKNEVG"/>
<dbReference type="STRING" id="36022.A0A061B7F3"/>
<protein>
    <submittedName>
        <fullName evidence="2">CYFA0S20e00716g1_1</fullName>
    </submittedName>
    <submittedName>
        <fullName evidence="3">Putative sugar epimerase YhfK</fullName>
    </submittedName>
</protein>
<dbReference type="VEuPathDB" id="FungiDB:BON22_0860"/>
<evidence type="ECO:0000259" key="1">
    <source>
        <dbReference type="Pfam" id="PF13460"/>
    </source>
</evidence>
<proteinExistence type="predicted"/>